<evidence type="ECO:0008006" key="4">
    <source>
        <dbReference type="Google" id="ProtNLM"/>
    </source>
</evidence>
<dbReference type="RefSeq" id="WP_183962491.1">
    <property type="nucleotide sequence ID" value="NZ_BAABBZ010000012.1"/>
</dbReference>
<proteinExistence type="predicted"/>
<name>A0A7W6DPX6_9RHOB</name>
<evidence type="ECO:0000313" key="2">
    <source>
        <dbReference type="EMBL" id="MBB3983848.1"/>
    </source>
</evidence>
<sequence length="315" mass="33286">MADLTEHGVTTRDDLAARHAVSGTTVEAMMVSVVNGGGTQAQFSIPELGGMGQWSRGGMTMVGDMFNTGLKARVSNLCEDIAQAAGQGPLFKRGEPQGNWQGQSQSQGSGNGFGSMSMHSGGWWPETLGQPSAQGSQNDMSYAIFPDRQRLAVNLAGRVTVHDTGDHLITGISQQQGHGRNWTFTSQYGAVDLAAMPVVFGEDATKETTPDTVRTSTPTTPTVADQSTETWAPTTADADAPENFFDPMQPEADMPDLEAAPQASKGSAPSASGAQLLTDADQIFAALQKLGDLHDLNILSDEEFAIKKAELLARL</sequence>
<feature type="region of interest" description="Disordered" evidence="1">
    <location>
        <begin position="90"/>
        <end position="136"/>
    </location>
</feature>
<feature type="compositionally biased region" description="Low complexity" evidence="1">
    <location>
        <begin position="210"/>
        <end position="242"/>
    </location>
</feature>
<feature type="region of interest" description="Disordered" evidence="1">
    <location>
        <begin position="203"/>
        <end position="273"/>
    </location>
</feature>
<gene>
    <name evidence="2" type="ORF">GGQ68_000159</name>
</gene>
<dbReference type="Proteomes" id="UP000541426">
    <property type="component" value="Unassembled WGS sequence"/>
</dbReference>
<accession>A0A7W6DPX6</accession>
<feature type="compositionally biased region" description="Low complexity" evidence="1">
    <location>
        <begin position="259"/>
        <end position="273"/>
    </location>
</feature>
<dbReference type="AlphaFoldDB" id="A0A7W6DPX6"/>
<reference evidence="2 3" key="1">
    <citation type="submission" date="2020-08" db="EMBL/GenBank/DDBJ databases">
        <title>Genomic Encyclopedia of Type Strains, Phase IV (KMG-IV): sequencing the most valuable type-strain genomes for metagenomic binning, comparative biology and taxonomic classification.</title>
        <authorList>
            <person name="Goeker M."/>
        </authorList>
    </citation>
    <scope>NUCLEOTIDE SEQUENCE [LARGE SCALE GENOMIC DNA]</scope>
    <source>
        <strain evidence="2 3">DSM 102235</strain>
    </source>
</reference>
<evidence type="ECO:0000313" key="3">
    <source>
        <dbReference type="Proteomes" id="UP000541426"/>
    </source>
</evidence>
<keyword evidence="3" id="KW-1185">Reference proteome</keyword>
<protein>
    <recommendedName>
        <fullName evidence="4">SHOCT domain-containing protein</fullName>
    </recommendedName>
</protein>
<comment type="caution">
    <text evidence="2">The sequence shown here is derived from an EMBL/GenBank/DDBJ whole genome shotgun (WGS) entry which is preliminary data.</text>
</comment>
<feature type="compositionally biased region" description="Low complexity" evidence="1">
    <location>
        <begin position="97"/>
        <end position="123"/>
    </location>
</feature>
<organism evidence="2 3">
    <name type="scientific">Sagittula marina</name>
    <dbReference type="NCBI Taxonomy" id="943940"/>
    <lineage>
        <taxon>Bacteria</taxon>
        <taxon>Pseudomonadati</taxon>
        <taxon>Pseudomonadota</taxon>
        <taxon>Alphaproteobacteria</taxon>
        <taxon>Rhodobacterales</taxon>
        <taxon>Roseobacteraceae</taxon>
        <taxon>Sagittula</taxon>
    </lineage>
</organism>
<dbReference type="EMBL" id="JACIEJ010000001">
    <property type="protein sequence ID" value="MBB3983848.1"/>
    <property type="molecule type" value="Genomic_DNA"/>
</dbReference>
<evidence type="ECO:0000256" key="1">
    <source>
        <dbReference type="SAM" id="MobiDB-lite"/>
    </source>
</evidence>